<dbReference type="OMA" id="EQRQYKI"/>
<dbReference type="KEGG" id="tbl:TBLA_0F03580"/>
<dbReference type="FunCoup" id="I2H693">
    <property type="interactions" value="119"/>
</dbReference>
<keyword evidence="3" id="KW-1185">Reference proteome</keyword>
<name>I2H693_HENB6</name>
<organism evidence="2 3">
    <name type="scientific">Henningerozyma blattae (strain ATCC 34711 / CBS 6284 / DSM 70876 / NBRC 10599 / NRRL Y-10934 / UCD 77-7)</name>
    <name type="common">Yeast</name>
    <name type="synonym">Tetrapisispora blattae</name>
    <dbReference type="NCBI Taxonomy" id="1071380"/>
    <lineage>
        <taxon>Eukaryota</taxon>
        <taxon>Fungi</taxon>
        <taxon>Dikarya</taxon>
        <taxon>Ascomycota</taxon>
        <taxon>Saccharomycotina</taxon>
        <taxon>Saccharomycetes</taxon>
        <taxon>Saccharomycetales</taxon>
        <taxon>Saccharomycetaceae</taxon>
        <taxon>Henningerozyma</taxon>
    </lineage>
</organism>
<dbReference type="eggNOG" id="ENOG502S5CB">
    <property type="taxonomic scope" value="Eukaryota"/>
</dbReference>
<gene>
    <name evidence="2" type="primary">TBLA0F03580</name>
    <name evidence="2" type="ORF">TBLA_0F03580</name>
</gene>
<dbReference type="Proteomes" id="UP000002866">
    <property type="component" value="Chromosome 6"/>
</dbReference>
<proteinExistence type="predicted"/>
<dbReference type="GO" id="GO:0005829">
    <property type="term" value="C:cytosol"/>
    <property type="evidence" value="ECO:0007669"/>
    <property type="project" value="EnsemblFungi"/>
</dbReference>
<dbReference type="STRING" id="1071380.I2H693"/>
<dbReference type="GO" id="GO:0016514">
    <property type="term" value="C:SWI/SNF complex"/>
    <property type="evidence" value="ECO:0007669"/>
    <property type="project" value="EnsemblFungi"/>
</dbReference>
<dbReference type="EMBL" id="HE806321">
    <property type="protein sequence ID" value="CCH61895.1"/>
    <property type="molecule type" value="Genomic_DNA"/>
</dbReference>
<reference evidence="2 3" key="1">
    <citation type="journal article" date="2011" name="Proc. Natl. Acad. Sci. U.S.A.">
        <title>Evolutionary erosion of yeast sex chromosomes by mating-type switching accidents.</title>
        <authorList>
            <person name="Gordon J.L."/>
            <person name="Armisen D."/>
            <person name="Proux-Wera E."/>
            <person name="Oheigeartaigh S.S."/>
            <person name="Byrne K.P."/>
            <person name="Wolfe K.H."/>
        </authorList>
    </citation>
    <scope>NUCLEOTIDE SEQUENCE [LARGE SCALE GENOMIC DNA]</scope>
    <source>
        <strain evidence="3">ATCC 34711 / CBS 6284 / DSM 70876 / NBRC 10599 / NRRL Y-10934 / UCD 77-7</strain>
    </source>
</reference>
<feature type="region of interest" description="Disordered" evidence="1">
    <location>
        <begin position="1"/>
        <end position="27"/>
    </location>
</feature>
<feature type="compositionally biased region" description="Pro residues" evidence="1">
    <location>
        <begin position="1"/>
        <end position="15"/>
    </location>
</feature>
<feature type="compositionally biased region" description="Low complexity" evidence="1">
    <location>
        <begin position="16"/>
        <end position="27"/>
    </location>
</feature>
<evidence type="ECO:0000313" key="2">
    <source>
        <dbReference type="EMBL" id="CCH61895.1"/>
    </source>
</evidence>
<dbReference type="InParanoid" id="I2H693"/>
<dbReference type="GeneID" id="14497004"/>
<dbReference type="AlphaFoldDB" id="I2H693"/>
<evidence type="ECO:0000313" key="3">
    <source>
        <dbReference type="Proteomes" id="UP000002866"/>
    </source>
</evidence>
<dbReference type="GO" id="GO:0006338">
    <property type="term" value="P:chromatin remodeling"/>
    <property type="evidence" value="ECO:0007669"/>
    <property type="project" value="EnsemblFungi"/>
</dbReference>
<accession>I2H693</accession>
<sequence>MDPTTLPQPSPPQQQAPPANLQALPPTVASPAQQIQYKVQLLLHINSILIARVIQIHSNAAAPNASQEIAQHLKRVHSNLQCISQINQGVWNAKPSILDAPTLDSPAPKPTGQSAKEILAKLYLLLNRLFEIW</sequence>
<dbReference type="OrthoDB" id="4067384at2759"/>
<dbReference type="RefSeq" id="XP_004181414.1">
    <property type="nucleotide sequence ID" value="XM_004181366.1"/>
</dbReference>
<protein>
    <submittedName>
        <fullName evidence="2">Uncharacterized protein</fullName>
    </submittedName>
</protein>
<dbReference type="HOGENOM" id="CLU_116829_0_0_1"/>
<evidence type="ECO:0000256" key="1">
    <source>
        <dbReference type="SAM" id="MobiDB-lite"/>
    </source>
</evidence>
<dbReference type="GO" id="GO:0045944">
    <property type="term" value="P:positive regulation of transcription by RNA polymerase II"/>
    <property type="evidence" value="ECO:0007669"/>
    <property type="project" value="EnsemblFungi"/>
</dbReference>